<gene>
    <name evidence="1" type="ORF">SAMN04515674_107169</name>
</gene>
<dbReference type="AlphaFoldDB" id="A0A1I5UGN8"/>
<dbReference type="EMBL" id="FOXH01000007">
    <property type="protein sequence ID" value="SFP94338.1"/>
    <property type="molecule type" value="Genomic_DNA"/>
</dbReference>
<proteinExistence type="predicted"/>
<evidence type="ECO:0000313" key="1">
    <source>
        <dbReference type="EMBL" id="SFP94338.1"/>
    </source>
</evidence>
<dbReference type="RefSeq" id="WP_092017791.1">
    <property type="nucleotide sequence ID" value="NZ_FOXH01000007.1"/>
</dbReference>
<reference evidence="1 2" key="1">
    <citation type="submission" date="2016-10" db="EMBL/GenBank/DDBJ databases">
        <authorList>
            <person name="de Groot N.N."/>
        </authorList>
    </citation>
    <scope>NUCLEOTIDE SEQUENCE [LARGE SCALE GENOMIC DNA]</scope>
    <source>
        <strain evidence="2">E92,LMG 26720,CCM 7988</strain>
    </source>
</reference>
<protein>
    <submittedName>
        <fullName evidence="1">Uncharacterized protein</fullName>
    </submittedName>
</protein>
<keyword evidence="2" id="KW-1185">Reference proteome</keyword>
<accession>A0A1I5UGN8</accession>
<name>A0A1I5UGN8_9BACT</name>
<sequence>MEDLKNFEDALMKRLTSSRLGKDDLKKVSSALVSLKKEGFKIDGVELKDLSSVILHTRGIFPPPGGWDFIRKQMDAGKLKRFEGFPLGLLQLEDVRYQFEFEF</sequence>
<organism evidence="1 2">
    <name type="scientific">Pseudarcicella hirudinis</name>
    <dbReference type="NCBI Taxonomy" id="1079859"/>
    <lineage>
        <taxon>Bacteria</taxon>
        <taxon>Pseudomonadati</taxon>
        <taxon>Bacteroidota</taxon>
        <taxon>Cytophagia</taxon>
        <taxon>Cytophagales</taxon>
        <taxon>Flectobacillaceae</taxon>
        <taxon>Pseudarcicella</taxon>
    </lineage>
</organism>
<dbReference type="Proteomes" id="UP000199306">
    <property type="component" value="Unassembled WGS sequence"/>
</dbReference>
<evidence type="ECO:0000313" key="2">
    <source>
        <dbReference type="Proteomes" id="UP000199306"/>
    </source>
</evidence>